<organism evidence="2 3">
    <name type="scientific">Georgenia halophila</name>
    <dbReference type="NCBI Taxonomy" id="620889"/>
    <lineage>
        <taxon>Bacteria</taxon>
        <taxon>Bacillati</taxon>
        <taxon>Actinomycetota</taxon>
        <taxon>Actinomycetes</taxon>
        <taxon>Micrococcales</taxon>
        <taxon>Bogoriellaceae</taxon>
        <taxon>Georgenia</taxon>
    </lineage>
</organism>
<evidence type="ECO:0000313" key="3">
    <source>
        <dbReference type="Proteomes" id="UP001500622"/>
    </source>
</evidence>
<feature type="region of interest" description="Disordered" evidence="1">
    <location>
        <begin position="1"/>
        <end position="25"/>
    </location>
</feature>
<evidence type="ECO:0000256" key="1">
    <source>
        <dbReference type="SAM" id="MobiDB-lite"/>
    </source>
</evidence>
<accession>A0ABP8L401</accession>
<sequence length="75" mass="8495">MSARCGLQRADTPVGPSDLDPERSLTHRRGLQHWLRVAARSGGDRTKWDLAYGCPRITAELRGKGERVNLNMLHW</sequence>
<name>A0ABP8L401_9MICO</name>
<gene>
    <name evidence="2" type="ORF">GCM10023169_13980</name>
</gene>
<reference evidence="3" key="1">
    <citation type="journal article" date="2019" name="Int. J. Syst. Evol. Microbiol.">
        <title>The Global Catalogue of Microorganisms (GCM) 10K type strain sequencing project: providing services to taxonomists for standard genome sequencing and annotation.</title>
        <authorList>
            <consortium name="The Broad Institute Genomics Platform"/>
            <consortium name="The Broad Institute Genome Sequencing Center for Infectious Disease"/>
            <person name="Wu L."/>
            <person name="Ma J."/>
        </authorList>
    </citation>
    <scope>NUCLEOTIDE SEQUENCE [LARGE SCALE GENOMIC DNA]</scope>
    <source>
        <strain evidence="3">JCM 17810</strain>
    </source>
</reference>
<evidence type="ECO:0000313" key="2">
    <source>
        <dbReference type="EMBL" id="GAA4421275.1"/>
    </source>
</evidence>
<keyword evidence="3" id="KW-1185">Reference proteome</keyword>
<protein>
    <submittedName>
        <fullName evidence="2">Uncharacterized protein</fullName>
    </submittedName>
</protein>
<proteinExistence type="predicted"/>
<dbReference type="Proteomes" id="UP001500622">
    <property type="component" value="Unassembled WGS sequence"/>
</dbReference>
<comment type="caution">
    <text evidence="2">The sequence shown here is derived from an EMBL/GenBank/DDBJ whole genome shotgun (WGS) entry which is preliminary data.</text>
</comment>
<dbReference type="EMBL" id="BAABGN010000005">
    <property type="protein sequence ID" value="GAA4421275.1"/>
    <property type="molecule type" value="Genomic_DNA"/>
</dbReference>